<protein>
    <submittedName>
        <fullName evidence="5">4Fe-4S ferredoxin-type, iron-sulphur binding domain</fullName>
    </submittedName>
</protein>
<dbReference type="AlphaFoldDB" id="A0A0E4GDN2"/>
<proteinExistence type="predicted"/>
<keyword evidence="2" id="KW-0408">Iron</keyword>
<dbReference type="InterPro" id="IPR017900">
    <property type="entry name" value="4Fe4S_Fe_S_CS"/>
</dbReference>
<dbReference type="InterPro" id="IPR017896">
    <property type="entry name" value="4Fe4S_Fe-S-bd"/>
</dbReference>
<keyword evidence="3" id="KW-0411">Iron-sulfur</keyword>
<evidence type="ECO:0000256" key="2">
    <source>
        <dbReference type="ARBA" id="ARBA00023004"/>
    </source>
</evidence>
<dbReference type="SUPFAM" id="SSF54862">
    <property type="entry name" value="4Fe-4S ferredoxins"/>
    <property type="match status" value="1"/>
</dbReference>
<reference evidence="5 6" key="1">
    <citation type="submission" date="2015-03" db="EMBL/GenBank/DDBJ databases">
        <authorList>
            <person name="Murphy D."/>
        </authorList>
    </citation>
    <scope>NUCLEOTIDE SEQUENCE [LARGE SCALE GENOMIC DNA]</scope>
    <source>
        <strain evidence="5 6">OL-4</strain>
    </source>
</reference>
<evidence type="ECO:0000256" key="3">
    <source>
        <dbReference type="ARBA" id="ARBA00023014"/>
    </source>
</evidence>
<dbReference type="PROSITE" id="PS51379">
    <property type="entry name" value="4FE4S_FER_2"/>
    <property type="match status" value="2"/>
</dbReference>
<sequence length="58" mass="6105">MYKINKELCSSCGLCADVCPKGAISAVGVYVINQELCSACGICQEDCPSNAIQFIKTA</sequence>
<evidence type="ECO:0000313" key="6">
    <source>
        <dbReference type="Proteomes" id="UP000045545"/>
    </source>
</evidence>
<dbReference type="STRING" id="690567.1387"/>
<dbReference type="GO" id="GO:0046872">
    <property type="term" value="F:metal ion binding"/>
    <property type="evidence" value="ECO:0007669"/>
    <property type="project" value="UniProtKB-KW"/>
</dbReference>
<dbReference type="PROSITE" id="PS00198">
    <property type="entry name" value="4FE4S_FER_1"/>
    <property type="match status" value="2"/>
</dbReference>
<dbReference type="EMBL" id="CGIH01000026">
    <property type="protein sequence ID" value="CFX52768.1"/>
    <property type="molecule type" value="Genomic_DNA"/>
</dbReference>
<dbReference type="GO" id="GO:0051536">
    <property type="term" value="F:iron-sulfur cluster binding"/>
    <property type="evidence" value="ECO:0007669"/>
    <property type="project" value="UniProtKB-KW"/>
</dbReference>
<keyword evidence="1" id="KW-0479">Metal-binding</keyword>
<dbReference type="Pfam" id="PF00037">
    <property type="entry name" value="Fer4"/>
    <property type="match status" value="2"/>
</dbReference>
<dbReference type="OrthoDB" id="9807879at2"/>
<organism evidence="5 6">
    <name type="scientific">Syntrophomonas zehnderi OL-4</name>
    <dbReference type="NCBI Taxonomy" id="690567"/>
    <lineage>
        <taxon>Bacteria</taxon>
        <taxon>Bacillati</taxon>
        <taxon>Bacillota</taxon>
        <taxon>Clostridia</taxon>
        <taxon>Eubacteriales</taxon>
        <taxon>Syntrophomonadaceae</taxon>
        <taxon>Syntrophomonas</taxon>
    </lineage>
</organism>
<dbReference type="RefSeq" id="WP_076982619.1">
    <property type="nucleotide sequence ID" value="NZ_CGIH01000026.1"/>
</dbReference>
<dbReference type="Gene3D" id="3.30.70.20">
    <property type="match status" value="2"/>
</dbReference>
<feature type="domain" description="4Fe-4S ferredoxin-type" evidence="4">
    <location>
        <begin position="1"/>
        <end position="25"/>
    </location>
</feature>
<evidence type="ECO:0000256" key="1">
    <source>
        <dbReference type="ARBA" id="ARBA00022723"/>
    </source>
</evidence>
<feature type="domain" description="4Fe-4S ferredoxin-type" evidence="4">
    <location>
        <begin position="28"/>
        <end position="57"/>
    </location>
</feature>
<keyword evidence="6" id="KW-1185">Reference proteome</keyword>
<evidence type="ECO:0000313" key="5">
    <source>
        <dbReference type="EMBL" id="CFX52768.1"/>
    </source>
</evidence>
<name>A0A0E4GDN2_9FIRM</name>
<evidence type="ECO:0000259" key="4">
    <source>
        <dbReference type="PROSITE" id="PS51379"/>
    </source>
</evidence>
<accession>A0A0E4GDN2</accession>
<gene>
    <name evidence="5" type="ORF">1387</name>
</gene>
<dbReference type="Proteomes" id="UP000045545">
    <property type="component" value="Unassembled WGS sequence"/>
</dbReference>